<reference evidence="1" key="1">
    <citation type="journal article" date="2018" name="Genome Biol.">
        <title>SKESA: strategic k-mer extension for scrupulous assemblies.</title>
        <authorList>
            <person name="Souvorov A."/>
            <person name="Agarwala R."/>
            <person name="Lipman D.J."/>
        </authorList>
    </citation>
    <scope>NUCLEOTIDE SEQUENCE</scope>
    <source>
        <strain evidence="1">C8</strain>
    </source>
</reference>
<sequence length="108" mass="13241">MDRLNNRILIKKEVVKIVNGRRQKEEPIEFYPCWSEVLDLYGKELYEAMSMKLENTVVFKVRYCRKLEELRNKKDFFIEWQGRKYSIYQADFLGYNKKFIKLKCNEVL</sequence>
<gene>
    <name evidence="1" type="ORF">I9080_000503</name>
</gene>
<dbReference type="Proteomes" id="UP000859547">
    <property type="component" value="Unassembled WGS sequence"/>
</dbReference>
<accession>A0A8H9QX25</accession>
<name>A0A8H9QX25_CLOPF</name>
<dbReference type="NCBIfam" id="TIGR01563">
    <property type="entry name" value="gp16_SPP1"/>
    <property type="match status" value="1"/>
</dbReference>
<dbReference type="InterPro" id="IPR008767">
    <property type="entry name" value="Phage_SPP1_head-tail_adaptor"/>
</dbReference>
<dbReference type="RefSeq" id="WP_198615856.1">
    <property type="nucleotide sequence ID" value="NZ_CATNWN010000001.1"/>
</dbReference>
<dbReference type="InterPro" id="IPR038666">
    <property type="entry name" value="SSP1_head-tail_sf"/>
</dbReference>
<evidence type="ECO:0000313" key="2">
    <source>
        <dbReference type="Proteomes" id="UP000859547"/>
    </source>
</evidence>
<organism evidence="1 2">
    <name type="scientific">Clostridium perfringens</name>
    <dbReference type="NCBI Taxonomy" id="1502"/>
    <lineage>
        <taxon>Bacteria</taxon>
        <taxon>Bacillati</taxon>
        <taxon>Bacillota</taxon>
        <taxon>Clostridia</taxon>
        <taxon>Eubacteriales</taxon>
        <taxon>Clostridiaceae</taxon>
        <taxon>Clostridium</taxon>
    </lineage>
</organism>
<comment type="caution">
    <text evidence="1">The sequence shown here is derived from an EMBL/GenBank/DDBJ whole genome shotgun (WGS) entry which is preliminary data.</text>
</comment>
<proteinExistence type="predicted"/>
<dbReference type="Pfam" id="PF05521">
    <property type="entry name" value="Phage_HCP"/>
    <property type="match status" value="1"/>
</dbReference>
<dbReference type="AlphaFoldDB" id="A0A8H9QX25"/>
<dbReference type="Gene3D" id="2.40.10.270">
    <property type="entry name" value="Bacteriophage SPP1 head-tail adaptor protein"/>
    <property type="match status" value="1"/>
</dbReference>
<protein>
    <submittedName>
        <fullName evidence="1">Phage head closure protein</fullName>
    </submittedName>
</protein>
<evidence type="ECO:0000313" key="1">
    <source>
        <dbReference type="EMBL" id="HAT4306747.1"/>
    </source>
</evidence>
<reference evidence="1" key="2">
    <citation type="submission" date="2020-07" db="EMBL/GenBank/DDBJ databases">
        <authorList>
            <consortium name="NCBI Pathogen Detection Project"/>
        </authorList>
    </citation>
    <scope>NUCLEOTIDE SEQUENCE</scope>
    <source>
        <strain evidence="1">C8</strain>
    </source>
</reference>
<dbReference type="EMBL" id="DACTCB010000001">
    <property type="protein sequence ID" value="HAT4306747.1"/>
    <property type="molecule type" value="Genomic_DNA"/>
</dbReference>